<name>A0A8J3L799_9ACTN</name>
<dbReference type="SFLD" id="SFLDG01129">
    <property type="entry name" value="C1.5:_HAD__Beta-PGM__Phosphata"/>
    <property type="match status" value="1"/>
</dbReference>
<dbReference type="Pfam" id="PF00702">
    <property type="entry name" value="Hydrolase"/>
    <property type="match status" value="1"/>
</dbReference>
<dbReference type="PANTHER" id="PTHR46649:SF4">
    <property type="entry name" value="HALOACID DEHALOGENASE-LIKE HYDROLASE (HAD) SUPERFAMILY PROTEIN"/>
    <property type="match status" value="1"/>
</dbReference>
<dbReference type="NCBIfam" id="TIGR01509">
    <property type="entry name" value="HAD-SF-IA-v3"/>
    <property type="match status" value="1"/>
</dbReference>
<organism evidence="1 2">
    <name type="scientific">Catellatospora coxensis</name>
    <dbReference type="NCBI Taxonomy" id="310354"/>
    <lineage>
        <taxon>Bacteria</taxon>
        <taxon>Bacillati</taxon>
        <taxon>Actinomycetota</taxon>
        <taxon>Actinomycetes</taxon>
        <taxon>Micromonosporales</taxon>
        <taxon>Micromonosporaceae</taxon>
        <taxon>Catellatospora</taxon>
    </lineage>
</organism>
<dbReference type="Proteomes" id="UP000630887">
    <property type="component" value="Unassembled WGS sequence"/>
</dbReference>
<dbReference type="PRINTS" id="PR00413">
    <property type="entry name" value="HADHALOGNASE"/>
</dbReference>
<dbReference type="GO" id="GO:0016787">
    <property type="term" value="F:hydrolase activity"/>
    <property type="evidence" value="ECO:0007669"/>
    <property type="project" value="UniProtKB-KW"/>
</dbReference>
<sequence length="251" mass="26245">MPESPPQPYAHPARIDGHRALDAVLFDFHGTLAVTVDPVAWVTAAAADCGVTLDRGRATVLADRLATAGALPGVSPPVRVPPQLAMAWADRDLYEHAHREVYTGLAATVPNDVPGLPDALYARVLTPAGWALYPDVTNTLTTLRAAGVRTALVSNIGFDLRPMLDAWGLTALFDALVLSYEVGCIKPDPKIFLRACGMLSVDPERALMIGDTPADAGAVNAGCAALVVPAASPGRPNGLHRALSLALPKSP</sequence>
<keyword evidence="2" id="KW-1185">Reference proteome</keyword>
<dbReference type="AlphaFoldDB" id="A0A8J3L799"/>
<reference evidence="1 2" key="1">
    <citation type="submission" date="2021-01" db="EMBL/GenBank/DDBJ databases">
        <title>Whole genome shotgun sequence of Catellatospora coxensis NBRC 107359.</title>
        <authorList>
            <person name="Komaki H."/>
            <person name="Tamura T."/>
        </authorList>
    </citation>
    <scope>NUCLEOTIDE SEQUENCE [LARGE SCALE GENOMIC DNA]</scope>
    <source>
        <strain evidence="1 2">NBRC 107359</strain>
    </source>
</reference>
<gene>
    <name evidence="1" type="ORF">Cco03nite_64860</name>
</gene>
<accession>A0A8J3L799</accession>
<dbReference type="SUPFAM" id="SSF56784">
    <property type="entry name" value="HAD-like"/>
    <property type="match status" value="1"/>
</dbReference>
<keyword evidence="1" id="KW-0378">Hydrolase</keyword>
<comment type="caution">
    <text evidence="1">The sequence shown here is derived from an EMBL/GenBank/DDBJ whole genome shotgun (WGS) entry which is preliminary data.</text>
</comment>
<dbReference type="InterPro" id="IPR036412">
    <property type="entry name" value="HAD-like_sf"/>
</dbReference>
<dbReference type="Gene3D" id="3.40.50.1000">
    <property type="entry name" value="HAD superfamily/HAD-like"/>
    <property type="match status" value="1"/>
</dbReference>
<evidence type="ECO:0000313" key="1">
    <source>
        <dbReference type="EMBL" id="GIG09786.1"/>
    </source>
</evidence>
<dbReference type="NCBIfam" id="TIGR01549">
    <property type="entry name" value="HAD-SF-IA-v1"/>
    <property type="match status" value="1"/>
</dbReference>
<dbReference type="SFLD" id="SFLDS00003">
    <property type="entry name" value="Haloacid_Dehalogenase"/>
    <property type="match status" value="1"/>
</dbReference>
<dbReference type="EMBL" id="BONI01000072">
    <property type="protein sequence ID" value="GIG09786.1"/>
    <property type="molecule type" value="Genomic_DNA"/>
</dbReference>
<protein>
    <submittedName>
        <fullName evidence="1">Hydrolase</fullName>
    </submittedName>
</protein>
<dbReference type="InterPro" id="IPR023214">
    <property type="entry name" value="HAD_sf"/>
</dbReference>
<proteinExistence type="predicted"/>
<dbReference type="InterPro" id="IPR006439">
    <property type="entry name" value="HAD-SF_hydro_IA"/>
</dbReference>
<dbReference type="RefSeq" id="WP_203697219.1">
    <property type="nucleotide sequence ID" value="NZ_BAAALC010000023.1"/>
</dbReference>
<evidence type="ECO:0000313" key="2">
    <source>
        <dbReference type="Proteomes" id="UP000630887"/>
    </source>
</evidence>
<dbReference type="PANTHER" id="PTHR46649">
    <property type="match status" value="1"/>
</dbReference>